<dbReference type="CDD" id="cd01650">
    <property type="entry name" value="RT_nLTR_like"/>
    <property type="match status" value="1"/>
</dbReference>
<dbReference type="Proteomes" id="UP000005207">
    <property type="component" value="Linkage group LG22"/>
</dbReference>
<evidence type="ECO:0000313" key="4">
    <source>
        <dbReference type="Ensembl" id="ENSONIP00000037302.1"/>
    </source>
</evidence>
<dbReference type="PROSITE" id="PS50878">
    <property type="entry name" value="RT_POL"/>
    <property type="match status" value="1"/>
</dbReference>
<feature type="region of interest" description="Disordered" evidence="1">
    <location>
        <begin position="73"/>
        <end position="93"/>
    </location>
</feature>
<dbReference type="InterPro" id="IPR000477">
    <property type="entry name" value="RT_dom"/>
</dbReference>
<dbReference type="SUPFAM" id="SSF56672">
    <property type="entry name" value="DNA/RNA polymerases"/>
    <property type="match status" value="1"/>
</dbReference>
<reference evidence="5" key="1">
    <citation type="submission" date="2012-01" db="EMBL/GenBank/DDBJ databases">
        <title>The Genome Sequence of Oreochromis niloticus (Nile Tilapia).</title>
        <authorList>
            <consortium name="Broad Institute Genome Assembly Team"/>
            <consortium name="Broad Institute Sequencing Platform"/>
            <person name="Di Palma F."/>
            <person name="Johnson J."/>
            <person name="Lander E.S."/>
            <person name="Lindblad-Toh K."/>
        </authorList>
    </citation>
    <scope>NUCLEOTIDE SEQUENCE [LARGE SCALE GENOMIC DNA]</scope>
</reference>
<evidence type="ECO:0000256" key="1">
    <source>
        <dbReference type="SAM" id="MobiDB-lite"/>
    </source>
</evidence>
<dbReference type="GeneTree" id="ENSGT01150000286909"/>
<dbReference type="InParanoid" id="A0A669BP47"/>
<proteinExistence type="predicted"/>
<evidence type="ECO:0000259" key="3">
    <source>
        <dbReference type="PROSITE" id="PS50878"/>
    </source>
</evidence>
<dbReference type="PANTHER" id="PTHR33332">
    <property type="entry name" value="REVERSE TRANSCRIPTASE DOMAIN-CONTAINING PROTEIN"/>
    <property type="match status" value="1"/>
</dbReference>
<dbReference type="Pfam" id="PF00078">
    <property type="entry name" value="RVT_1"/>
    <property type="match status" value="1"/>
</dbReference>
<dbReference type="InterPro" id="IPR043502">
    <property type="entry name" value="DNA/RNA_pol_sf"/>
</dbReference>
<keyword evidence="5" id="KW-1185">Reference proteome</keyword>
<protein>
    <recommendedName>
        <fullName evidence="3">Reverse transcriptase domain-containing protein</fullName>
    </recommendedName>
</protein>
<dbReference type="InterPro" id="IPR005135">
    <property type="entry name" value="Endo/exonuclease/phosphatase"/>
</dbReference>
<dbReference type="Pfam" id="PF03372">
    <property type="entry name" value="Exo_endo_phos"/>
    <property type="match status" value="1"/>
</dbReference>
<keyword evidence="2" id="KW-0812">Transmembrane</keyword>
<keyword evidence="2" id="KW-1133">Transmembrane helix</keyword>
<organism evidence="4 5">
    <name type="scientific">Oreochromis niloticus</name>
    <name type="common">Nile tilapia</name>
    <name type="synonym">Tilapia nilotica</name>
    <dbReference type="NCBI Taxonomy" id="8128"/>
    <lineage>
        <taxon>Eukaryota</taxon>
        <taxon>Metazoa</taxon>
        <taxon>Chordata</taxon>
        <taxon>Craniata</taxon>
        <taxon>Vertebrata</taxon>
        <taxon>Euteleostomi</taxon>
        <taxon>Actinopterygii</taxon>
        <taxon>Neopterygii</taxon>
        <taxon>Teleostei</taxon>
        <taxon>Neoteleostei</taxon>
        <taxon>Acanthomorphata</taxon>
        <taxon>Ovalentaria</taxon>
        <taxon>Cichlomorphae</taxon>
        <taxon>Cichliformes</taxon>
        <taxon>Cichlidae</taxon>
        <taxon>African cichlids</taxon>
        <taxon>Pseudocrenilabrinae</taxon>
        <taxon>Oreochromini</taxon>
        <taxon>Oreochromis</taxon>
    </lineage>
</organism>
<dbReference type="SUPFAM" id="SSF56219">
    <property type="entry name" value="DNase I-like"/>
    <property type="match status" value="1"/>
</dbReference>
<reference evidence="4" key="2">
    <citation type="submission" date="2025-08" db="UniProtKB">
        <authorList>
            <consortium name="Ensembl"/>
        </authorList>
    </citation>
    <scope>IDENTIFICATION</scope>
</reference>
<dbReference type="GO" id="GO:0003824">
    <property type="term" value="F:catalytic activity"/>
    <property type="evidence" value="ECO:0007669"/>
    <property type="project" value="InterPro"/>
</dbReference>
<dbReference type="AlphaFoldDB" id="A0A669BP47"/>
<keyword evidence="2" id="KW-0472">Membrane</keyword>
<accession>A0A669BP47</accession>
<evidence type="ECO:0000313" key="5">
    <source>
        <dbReference type="Proteomes" id="UP000005207"/>
    </source>
</evidence>
<reference evidence="4" key="3">
    <citation type="submission" date="2025-09" db="UniProtKB">
        <authorList>
            <consortium name="Ensembl"/>
        </authorList>
    </citation>
    <scope>IDENTIFICATION</scope>
</reference>
<dbReference type="Ensembl" id="ENSONIT00000074308.1">
    <property type="protein sequence ID" value="ENSONIP00000037302.1"/>
    <property type="gene ID" value="ENSONIG00000032311.1"/>
</dbReference>
<dbReference type="Gene3D" id="3.60.10.10">
    <property type="entry name" value="Endonuclease/exonuclease/phosphatase"/>
    <property type="match status" value="1"/>
</dbReference>
<sequence>MMAPVFGSAAAGCSLSRSTTVVLFFSALLFSLSFNDVFVALVYDRLALLSIRSSMMPHDVSSSSGIFHPPPFAGSSSDNFSGPSRPQRRRGRRGGIQVKLRMYWRRGLAGKRRRACVVSGVQKSSMEGDLFSTALFGYAGPGSLRPCHLRRVYPDSSAGWLFLPSVSGFYERDSSNPVYLRPLTRASANNEASSSLNMALFNARSLSNKSFLLNDVILSNKLDFLFLTETWQRDVDYLSLIELCPDGYTFITQPRLSGRGGGLAVAFQDRFSCRSVKTGLFRSFELQMLKISNKDPFYCAVVYRPPGYNRLFLSELSDFLSATMKLSRVLIVGDFNIHVDDDSDPFARDFMRIIDSFYLTQHVSGPTHSKGHTLDLVFSFGLNIDFICSEDIFISDHYVIVFNLSFNEPLSPVRRMVSSRILNSYTAEKFVDAFNLQLSPQNGVDFSTSFLNNYCLSILDEICPFKTRSVSASKSPPWLNDSIRCLKRDCRKAERRWRKTHLNVHLLYLKDLLASFNNAIRDARAAHFSHLVTKSRGNPKVLFNTISDIVTPALPAAPIFSNEDCENFLSFLLAKIHNVRMSFTYSAPVISISTPSRPIVLDTFSPVSLPELVKLVNSVKASSCSLDIIPASLFKNVFQSIGPCVLTLINSSLASGIVPVYFKNAAILPLLKKPQLDPSLWSSYRPISKLPLIAKLLEKVVAKQLMAALDKHGIYDKFQSGFRQFHSTETALLRVSSDILMDNDAGKCSVLLMLDLTSAFDTVDHHILIERLKKWVGVSGTALEWFSSYLHHRSFSVAVSDFRSSSTSLTYGVPQGSVLGPLLFLIYLLPLQHIMGSFEDISYHCYADDIQLYISFMPEDLSKLQRLNDCLDLIKRWMAANFLQLNEGKTKVLVCAPDRFLSQIVKALGPPSLYVKSSVRNLGVTFDSSLTLDGHVKSLVRSCFYHSRNVARLSPILSRSELEIAIHAFISSRLDYCNSLFMCLSKGSLDRLQVVQNAAARLLTKSSKYSHVTLLLSQLHWLPVKFRVDFKILVLTYRAVHGLAPAYIFDLLQPYVPSRSLRSSDLGLLAIKNTKRRTKGDRAFATVAPRLWNSLPQALRTVDSVAVFKKQLKTHLFKTAFG</sequence>
<dbReference type="InterPro" id="IPR036691">
    <property type="entry name" value="Endo/exonu/phosph_ase_sf"/>
</dbReference>
<feature type="domain" description="Reverse transcriptase" evidence="3">
    <location>
        <begin position="651"/>
        <end position="926"/>
    </location>
</feature>
<evidence type="ECO:0000256" key="2">
    <source>
        <dbReference type="SAM" id="Phobius"/>
    </source>
</evidence>
<name>A0A669BP47_ORENI</name>
<feature type="transmembrane region" description="Helical" evidence="2">
    <location>
        <begin position="21"/>
        <end position="43"/>
    </location>
</feature>